<dbReference type="OrthoDB" id="6374162at2759"/>
<reference evidence="3" key="1">
    <citation type="submission" date="2015-10" db="EMBL/GenBank/DDBJ databases">
        <title>Daphnia magna gene sets from two clonal populations assembled and annotated with EvidentialGene.</title>
        <authorList>
            <person name="Gilbert D."/>
            <person name="Podicheti R."/>
            <person name="Orsini L."/>
            <person name="Colbourne J."/>
            <person name="Pfrender M."/>
        </authorList>
    </citation>
    <scope>NUCLEOTIDE SEQUENCE</scope>
</reference>
<keyword evidence="2" id="KW-0732">Signal</keyword>
<feature type="signal peptide" evidence="2">
    <location>
        <begin position="1"/>
        <end position="21"/>
    </location>
</feature>
<feature type="compositionally biased region" description="Basic and acidic residues" evidence="1">
    <location>
        <begin position="211"/>
        <end position="220"/>
    </location>
</feature>
<dbReference type="AlphaFoldDB" id="A0A0P5A3J6"/>
<keyword evidence="5" id="KW-1185">Reference proteome</keyword>
<protein>
    <submittedName>
        <fullName evidence="3">Uncharacterized protein</fullName>
    </submittedName>
</protein>
<evidence type="ECO:0000313" key="3">
    <source>
        <dbReference type="EMBL" id="JAJ18674.1"/>
    </source>
</evidence>
<accession>A0A0P5A3J6</accession>
<gene>
    <name evidence="4" type="ORF">APZ42_017222</name>
</gene>
<organism evidence="3">
    <name type="scientific">Daphnia magna</name>
    <dbReference type="NCBI Taxonomy" id="35525"/>
    <lineage>
        <taxon>Eukaryota</taxon>
        <taxon>Metazoa</taxon>
        <taxon>Ecdysozoa</taxon>
        <taxon>Arthropoda</taxon>
        <taxon>Crustacea</taxon>
        <taxon>Branchiopoda</taxon>
        <taxon>Diplostraca</taxon>
        <taxon>Cladocera</taxon>
        <taxon>Anomopoda</taxon>
        <taxon>Daphniidae</taxon>
        <taxon>Daphnia</taxon>
    </lineage>
</organism>
<dbReference type="Proteomes" id="UP000076858">
    <property type="component" value="Unassembled WGS sequence"/>
</dbReference>
<evidence type="ECO:0000256" key="2">
    <source>
        <dbReference type="SAM" id="SignalP"/>
    </source>
</evidence>
<dbReference type="EMBL" id="LRGB01000687">
    <property type="protein sequence ID" value="KZS16637.1"/>
    <property type="molecule type" value="Genomic_DNA"/>
</dbReference>
<name>A0A0P5A3J6_9CRUS</name>
<proteinExistence type="predicted"/>
<reference evidence="3" key="2">
    <citation type="submission" date="2015-10" db="EMBL/GenBank/DDBJ databases">
        <authorList>
            <person name="Gilbert D.G."/>
        </authorList>
    </citation>
    <scope>NUCLEOTIDE SEQUENCE</scope>
</reference>
<evidence type="ECO:0000256" key="1">
    <source>
        <dbReference type="SAM" id="MobiDB-lite"/>
    </source>
</evidence>
<feature type="chain" id="PRO_5013461821" evidence="2">
    <location>
        <begin position="22"/>
        <end position="300"/>
    </location>
</feature>
<feature type="compositionally biased region" description="Polar residues" evidence="1">
    <location>
        <begin position="188"/>
        <end position="210"/>
    </location>
</feature>
<evidence type="ECO:0000313" key="5">
    <source>
        <dbReference type="Proteomes" id="UP000076858"/>
    </source>
</evidence>
<evidence type="ECO:0000313" key="4">
    <source>
        <dbReference type="EMBL" id="KZS16637.1"/>
    </source>
</evidence>
<feature type="region of interest" description="Disordered" evidence="1">
    <location>
        <begin position="185"/>
        <end position="225"/>
    </location>
</feature>
<reference evidence="4 5" key="3">
    <citation type="submission" date="2016-03" db="EMBL/GenBank/DDBJ databases">
        <title>EvidentialGene: Evidence-directed Construction of Genes on Genomes.</title>
        <authorList>
            <person name="Gilbert D.G."/>
            <person name="Choi J.-H."/>
            <person name="Mockaitis K."/>
            <person name="Colbourne J."/>
            <person name="Pfrender M."/>
        </authorList>
    </citation>
    <scope>NUCLEOTIDE SEQUENCE [LARGE SCALE GENOMIC DNA]</scope>
    <source>
        <strain evidence="4 5">Xinb3</strain>
        <tissue evidence="4">Complete organism</tissue>
    </source>
</reference>
<dbReference type="EMBL" id="GDIP01204728">
    <property type="protein sequence ID" value="JAJ18674.1"/>
    <property type="molecule type" value="Transcribed_RNA"/>
</dbReference>
<sequence length="300" mass="33312">MKLASFFFILCLANFIAPSSCFWSKLKAKFVNSAIDMSSSNTFGLLHRVGKFDDSLTFDDKPAVADYDADAAELELDGTQEEERLFNRYPLHVFMKKKPFVQFSTTTTTSTVTALVTLSTVGFCAQLVNVTGPCRMRKGLWVREPIVMSFDDDMDSIDGALTPSKTVGIETTARPGEIADVIQERETSTTVPLNSTSQRSSVRSGPLIQSSKEDAELKQESDDDEQVEQGRFGYFGLKKTFKKIKFVTVVTTTAVTATSTSTYYVTISTKTFFIQICTPSPFPFNVCSVGTKKRHIEFEP</sequence>